<keyword evidence="10" id="KW-1185">Reference proteome</keyword>
<dbReference type="SUPFAM" id="SSF56601">
    <property type="entry name" value="beta-lactamase/transpeptidase-like"/>
    <property type="match status" value="1"/>
</dbReference>
<sequence length="265" mass="30422">MRVTLTLLLLLVTLQVCAQINLEKPFLNCNIHGSITLYDYQAKQWIFSNSNDSHTATLPASTFKIINTLIALETGVVADENEIVVWPGKTDTVKYAYRPDIYHDMSLKQAFKLSAGWVYVELAKKIGKNRYEEFLTKSNYGNADVSENNPDFWNFGKFAITPTNQIEVLVGVYEETLPFSKRSFKILKEIMKEEETDSYTLRAKTGWTRDGGKDTGWWVGYVEKADNVYFFATRLVKDRNSPNPDFGRCRKDITKSVLRQLKVIQ</sequence>
<protein>
    <recommendedName>
        <fullName evidence="3">beta-lactamase</fullName>
        <ecNumber evidence="3">3.5.2.6</ecNumber>
    </recommendedName>
</protein>
<dbReference type="InterPro" id="IPR012338">
    <property type="entry name" value="Beta-lactam/transpept-like"/>
</dbReference>
<evidence type="ECO:0000256" key="1">
    <source>
        <dbReference type="ARBA" id="ARBA00001526"/>
    </source>
</evidence>
<dbReference type="GO" id="GO:0008658">
    <property type="term" value="F:penicillin binding"/>
    <property type="evidence" value="ECO:0007669"/>
    <property type="project" value="InterPro"/>
</dbReference>
<reference evidence="10" key="1">
    <citation type="submission" date="2017-05" db="EMBL/GenBank/DDBJ databases">
        <authorList>
            <person name="Ray J."/>
            <person name="Price M."/>
            <person name="Deutschbauer A."/>
        </authorList>
    </citation>
    <scope>NUCLEOTIDE SEQUENCE [LARGE SCALE GENOMIC DNA]</scope>
    <source>
        <strain evidence="10">DSM 19842</strain>
    </source>
</reference>
<keyword evidence="5" id="KW-0378">Hydrolase</keyword>
<dbReference type="Pfam" id="PF00905">
    <property type="entry name" value="Transpeptidase"/>
    <property type="match status" value="1"/>
</dbReference>
<dbReference type="KEGG" id="pact:CA264_11240"/>
<comment type="similarity">
    <text evidence="2">Belongs to the class-D beta-lactamase family.</text>
</comment>
<evidence type="ECO:0000259" key="8">
    <source>
        <dbReference type="Pfam" id="PF00905"/>
    </source>
</evidence>
<dbReference type="OrthoDB" id="9762883at2"/>
<accession>A0A1X9YT20</accession>
<name>A0A1X9YT20_9BACT</name>
<evidence type="ECO:0000256" key="3">
    <source>
        <dbReference type="ARBA" id="ARBA00012865"/>
    </source>
</evidence>
<evidence type="ECO:0000313" key="9">
    <source>
        <dbReference type="EMBL" id="ARS35964.1"/>
    </source>
</evidence>
<dbReference type="InterPro" id="IPR050515">
    <property type="entry name" value="Beta-lactam/transpept"/>
</dbReference>
<feature type="domain" description="Penicillin-binding protein transpeptidase" evidence="8">
    <location>
        <begin position="40"/>
        <end position="238"/>
    </location>
</feature>
<evidence type="ECO:0000256" key="5">
    <source>
        <dbReference type="ARBA" id="ARBA00022801"/>
    </source>
</evidence>
<keyword evidence="6" id="KW-0046">Antibiotic resistance</keyword>
<dbReference type="GO" id="GO:0008800">
    <property type="term" value="F:beta-lactamase activity"/>
    <property type="evidence" value="ECO:0007669"/>
    <property type="project" value="UniProtKB-EC"/>
</dbReference>
<comment type="catalytic activity">
    <reaction evidence="1">
        <text>a beta-lactam + H2O = a substituted beta-amino acid</text>
        <dbReference type="Rhea" id="RHEA:20401"/>
        <dbReference type="ChEBI" id="CHEBI:15377"/>
        <dbReference type="ChEBI" id="CHEBI:35627"/>
        <dbReference type="ChEBI" id="CHEBI:140347"/>
        <dbReference type="EC" id="3.5.2.6"/>
    </reaction>
</comment>
<dbReference type="RefSeq" id="WP_025607215.1">
    <property type="nucleotide sequence ID" value="NZ_CP021235.1"/>
</dbReference>
<dbReference type="PANTHER" id="PTHR30627:SF6">
    <property type="entry name" value="BETA-LACTAMASE YBXI-RELATED"/>
    <property type="match status" value="1"/>
</dbReference>
<feature type="chain" id="PRO_5011006753" description="beta-lactamase" evidence="7">
    <location>
        <begin position="19"/>
        <end position="265"/>
    </location>
</feature>
<organism evidence="9 10">
    <name type="scientific">Pontibacter actiniarum</name>
    <dbReference type="NCBI Taxonomy" id="323450"/>
    <lineage>
        <taxon>Bacteria</taxon>
        <taxon>Pseudomonadati</taxon>
        <taxon>Bacteroidota</taxon>
        <taxon>Cytophagia</taxon>
        <taxon>Cytophagales</taxon>
        <taxon>Hymenobacteraceae</taxon>
        <taxon>Pontibacter</taxon>
    </lineage>
</organism>
<dbReference type="Proteomes" id="UP000266292">
    <property type="component" value="Chromosome"/>
</dbReference>
<keyword evidence="4 7" id="KW-0732">Signal</keyword>
<dbReference type="EMBL" id="CP021235">
    <property type="protein sequence ID" value="ARS35964.1"/>
    <property type="molecule type" value="Genomic_DNA"/>
</dbReference>
<dbReference type="GO" id="GO:0005886">
    <property type="term" value="C:plasma membrane"/>
    <property type="evidence" value="ECO:0007669"/>
    <property type="project" value="TreeGrafter"/>
</dbReference>
<evidence type="ECO:0000313" key="10">
    <source>
        <dbReference type="Proteomes" id="UP000266292"/>
    </source>
</evidence>
<dbReference type="EC" id="3.5.2.6" evidence="3"/>
<proteinExistence type="inferred from homology"/>
<dbReference type="GO" id="GO:0046677">
    <property type="term" value="P:response to antibiotic"/>
    <property type="evidence" value="ECO:0007669"/>
    <property type="project" value="UniProtKB-KW"/>
</dbReference>
<dbReference type="STRING" id="709015.GCA_000472485_02269"/>
<dbReference type="GO" id="GO:0071555">
    <property type="term" value="P:cell wall organization"/>
    <property type="evidence" value="ECO:0007669"/>
    <property type="project" value="TreeGrafter"/>
</dbReference>
<evidence type="ECO:0000256" key="4">
    <source>
        <dbReference type="ARBA" id="ARBA00022729"/>
    </source>
</evidence>
<dbReference type="InterPro" id="IPR001460">
    <property type="entry name" value="PCN-bd_Tpept"/>
</dbReference>
<dbReference type="PANTHER" id="PTHR30627">
    <property type="entry name" value="PEPTIDOGLYCAN D,D-TRANSPEPTIDASE"/>
    <property type="match status" value="1"/>
</dbReference>
<gene>
    <name evidence="9" type="ORF">CA264_11240</name>
</gene>
<dbReference type="AlphaFoldDB" id="A0A1X9YT20"/>
<evidence type="ECO:0000256" key="7">
    <source>
        <dbReference type="SAM" id="SignalP"/>
    </source>
</evidence>
<evidence type="ECO:0000256" key="2">
    <source>
        <dbReference type="ARBA" id="ARBA00007898"/>
    </source>
</evidence>
<dbReference type="Gene3D" id="3.40.710.10">
    <property type="entry name" value="DD-peptidase/beta-lactamase superfamily"/>
    <property type="match status" value="1"/>
</dbReference>
<evidence type="ECO:0000256" key="6">
    <source>
        <dbReference type="ARBA" id="ARBA00023251"/>
    </source>
</evidence>
<feature type="signal peptide" evidence="7">
    <location>
        <begin position="1"/>
        <end position="18"/>
    </location>
</feature>